<dbReference type="Gene3D" id="3.30.420.10">
    <property type="entry name" value="Ribonuclease H-like superfamily/Ribonuclease H"/>
    <property type="match status" value="1"/>
</dbReference>
<accession>A0A9W4T1J8</accession>
<dbReference type="Gene3D" id="1.10.287.690">
    <property type="entry name" value="Helix hairpin bin"/>
    <property type="match status" value="1"/>
</dbReference>
<evidence type="ECO:0000256" key="4">
    <source>
        <dbReference type="ARBA" id="ARBA00022932"/>
    </source>
</evidence>
<dbReference type="InterPro" id="IPR043502">
    <property type="entry name" value="DNA/RNA_pol_sf"/>
</dbReference>
<evidence type="ECO:0000313" key="8">
    <source>
        <dbReference type="EMBL" id="CAI2189408.1"/>
    </source>
</evidence>
<organism evidence="8 9">
    <name type="scientific">Funneliformis geosporum</name>
    <dbReference type="NCBI Taxonomy" id="1117311"/>
    <lineage>
        <taxon>Eukaryota</taxon>
        <taxon>Fungi</taxon>
        <taxon>Fungi incertae sedis</taxon>
        <taxon>Mucoromycota</taxon>
        <taxon>Glomeromycotina</taxon>
        <taxon>Glomeromycetes</taxon>
        <taxon>Glomerales</taxon>
        <taxon>Glomeraceae</taxon>
        <taxon>Funneliformis</taxon>
    </lineage>
</organism>
<protein>
    <recommendedName>
        <fullName evidence="1">DNA-directed DNA polymerase</fullName>
        <ecNumber evidence="1">2.7.7.7</ecNumber>
    </recommendedName>
</protein>
<dbReference type="InterPro" id="IPR023211">
    <property type="entry name" value="DNA_pol_palm_dom_sf"/>
</dbReference>
<feature type="domain" description="DNA-directed DNA polymerase family B multifunctional" evidence="7">
    <location>
        <begin position="116"/>
        <end position="242"/>
    </location>
</feature>
<keyword evidence="4" id="KW-0239">DNA-directed DNA polymerase</keyword>
<comment type="caution">
    <text evidence="8">The sequence shown here is derived from an EMBL/GenBank/DDBJ whole genome shotgun (WGS) entry which is preliminary data.</text>
</comment>
<proteinExistence type="predicted"/>
<feature type="non-terminal residue" evidence="8">
    <location>
        <position position="280"/>
    </location>
</feature>
<dbReference type="GO" id="GO:0003677">
    <property type="term" value="F:DNA binding"/>
    <property type="evidence" value="ECO:0007669"/>
    <property type="project" value="UniProtKB-KW"/>
</dbReference>
<reference evidence="8" key="1">
    <citation type="submission" date="2022-08" db="EMBL/GenBank/DDBJ databases">
        <authorList>
            <person name="Kallberg Y."/>
            <person name="Tangrot J."/>
            <person name="Rosling A."/>
        </authorList>
    </citation>
    <scope>NUCLEOTIDE SEQUENCE</scope>
    <source>
        <strain evidence="8">Wild A</strain>
    </source>
</reference>
<dbReference type="GO" id="GO:0003887">
    <property type="term" value="F:DNA-directed DNA polymerase activity"/>
    <property type="evidence" value="ECO:0007669"/>
    <property type="project" value="UniProtKB-KW"/>
</dbReference>
<evidence type="ECO:0000259" key="7">
    <source>
        <dbReference type="Pfam" id="PF00136"/>
    </source>
</evidence>
<name>A0A9W4T1J8_9GLOM</name>
<keyword evidence="3" id="KW-0548">Nucleotidyltransferase</keyword>
<evidence type="ECO:0000256" key="1">
    <source>
        <dbReference type="ARBA" id="ARBA00012417"/>
    </source>
</evidence>
<dbReference type="EC" id="2.7.7.7" evidence="1"/>
<dbReference type="AlphaFoldDB" id="A0A9W4T1J8"/>
<evidence type="ECO:0000256" key="2">
    <source>
        <dbReference type="ARBA" id="ARBA00022679"/>
    </source>
</evidence>
<comment type="catalytic activity">
    <reaction evidence="6">
        <text>DNA(n) + a 2'-deoxyribonucleoside 5'-triphosphate = DNA(n+1) + diphosphate</text>
        <dbReference type="Rhea" id="RHEA:22508"/>
        <dbReference type="Rhea" id="RHEA-COMP:17339"/>
        <dbReference type="Rhea" id="RHEA-COMP:17340"/>
        <dbReference type="ChEBI" id="CHEBI:33019"/>
        <dbReference type="ChEBI" id="CHEBI:61560"/>
        <dbReference type="ChEBI" id="CHEBI:173112"/>
        <dbReference type="EC" id="2.7.7.7"/>
    </reaction>
</comment>
<dbReference type="OrthoDB" id="2414538at2759"/>
<keyword evidence="2" id="KW-0808">Transferase</keyword>
<dbReference type="PANTHER" id="PTHR10322">
    <property type="entry name" value="DNA POLYMERASE CATALYTIC SUBUNIT"/>
    <property type="match status" value="1"/>
</dbReference>
<keyword evidence="9" id="KW-1185">Reference proteome</keyword>
<keyword evidence="5" id="KW-0238">DNA-binding</keyword>
<dbReference type="InterPro" id="IPR036397">
    <property type="entry name" value="RNaseH_sf"/>
</dbReference>
<dbReference type="InterPro" id="IPR050240">
    <property type="entry name" value="DNA_pol_type-B"/>
</dbReference>
<evidence type="ECO:0000256" key="3">
    <source>
        <dbReference type="ARBA" id="ARBA00022695"/>
    </source>
</evidence>
<dbReference type="SUPFAM" id="SSF56672">
    <property type="entry name" value="DNA/RNA polymerases"/>
    <property type="match status" value="1"/>
</dbReference>
<dbReference type="GO" id="GO:0000166">
    <property type="term" value="F:nucleotide binding"/>
    <property type="evidence" value="ECO:0007669"/>
    <property type="project" value="InterPro"/>
</dbReference>
<evidence type="ECO:0000256" key="5">
    <source>
        <dbReference type="ARBA" id="ARBA00023125"/>
    </source>
</evidence>
<evidence type="ECO:0000256" key="6">
    <source>
        <dbReference type="ARBA" id="ARBA00049244"/>
    </source>
</evidence>
<evidence type="ECO:0000313" key="9">
    <source>
        <dbReference type="Proteomes" id="UP001153678"/>
    </source>
</evidence>
<dbReference type="Proteomes" id="UP001153678">
    <property type="component" value="Unassembled WGS sequence"/>
</dbReference>
<dbReference type="InterPro" id="IPR006134">
    <property type="entry name" value="DNA-dir_DNA_pol_B_multi_dom"/>
</dbReference>
<dbReference type="Pfam" id="PF00136">
    <property type="entry name" value="DNA_pol_B"/>
    <property type="match status" value="1"/>
</dbReference>
<dbReference type="EMBL" id="CAMKVN010005804">
    <property type="protein sequence ID" value="CAI2189408.1"/>
    <property type="molecule type" value="Genomic_DNA"/>
</dbReference>
<dbReference type="PANTHER" id="PTHR10322:SF23">
    <property type="entry name" value="DNA POLYMERASE DELTA CATALYTIC SUBUNIT"/>
    <property type="match status" value="1"/>
</dbReference>
<dbReference type="Gene3D" id="3.90.1600.10">
    <property type="entry name" value="Palm domain of DNA polymerase"/>
    <property type="match status" value="1"/>
</dbReference>
<gene>
    <name evidence="8" type="ORF">FWILDA_LOCUS14064</name>
</gene>
<sequence length="280" mass="32964">MRKVAQYCIIDSLHCQELLVNQSTINDYREVASIAYVSLFDTHYYANKIKVQNLLSAYAIKQDMVISTRVSKDIEKRKYSDAYVFLSKKGIMTERPADNIHKNGNELHMIEFKFNKRDIQAWCVRYKNQSEKKRLYPVILEDLSNKRLGLKARLVPLGKKEYSSVCFDYDYWDLKQKALKVYMNTFYGEAGNSLSPIFLHKLACRTTMAGKYNLNLVVEFVSKKGFGIKYGDTDFLYLTCPDRYYKKCDEAFFRKELSKEAYWTEIVKITMNVMKKLRNQ</sequence>